<proteinExistence type="predicted"/>
<sequence length="151" mass="17045">MEKVKFPLLILLVGLFVLPEVKCHQKLPLPTQSPLCNSQFALANHACAFLPLIPLPPLDIHPSSDDNGGEGHNHRHRHGHGHHRHGHHHGHHQHRHGESSEDDSCCRWLKAVDNECVCELLFHLPPFLSRPSHTFHVHVDDSCDVIFTCEG</sequence>
<comment type="caution">
    <text evidence="3">The sequence shown here is derived from an EMBL/GenBank/DDBJ whole genome shotgun (WGS) entry which is preliminary data.</text>
</comment>
<dbReference type="PANTHER" id="PTHR34377:SF3">
    <property type="entry name" value="TETRATRICOPEPTIDE REPEAT (TPR)-LIKE SUPERFAMILY PROTEIN"/>
    <property type="match status" value="1"/>
</dbReference>
<dbReference type="SUPFAM" id="SSF47699">
    <property type="entry name" value="Bifunctional inhibitor/lipid-transfer protein/seed storage 2S albumin"/>
    <property type="match status" value="1"/>
</dbReference>
<evidence type="ECO:0000256" key="2">
    <source>
        <dbReference type="SAM" id="SignalP"/>
    </source>
</evidence>
<dbReference type="InterPro" id="IPR036312">
    <property type="entry name" value="Bifun_inhib/LTP/seed_sf"/>
</dbReference>
<evidence type="ECO:0000256" key="1">
    <source>
        <dbReference type="SAM" id="MobiDB-lite"/>
    </source>
</evidence>
<evidence type="ECO:0000313" key="3">
    <source>
        <dbReference type="EMBL" id="GKV27830.1"/>
    </source>
</evidence>
<reference evidence="3 4" key="1">
    <citation type="journal article" date="2021" name="Commun. Biol.">
        <title>The genome of Shorea leprosula (Dipterocarpaceae) highlights the ecological relevance of drought in aseasonal tropical rainforests.</title>
        <authorList>
            <person name="Ng K.K.S."/>
            <person name="Kobayashi M.J."/>
            <person name="Fawcett J.A."/>
            <person name="Hatakeyama M."/>
            <person name="Paape T."/>
            <person name="Ng C.H."/>
            <person name="Ang C.C."/>
            <person name="Tnah L.H."/>
            <person name="Lee C.T."/>
            <person name="Nishiyama T."/>
            <person name="Sese J."/>
            <person name="O'Brien M.J."/>
            <person name="Copetti D."/>
            <person name="Mohd Noor M.I."/>
            <person name="Ong R.C."/>
            <person name="Putra M."/>
            <person name="Sireger I.Z."/>
            <person name="Indrioko S."/>
            <person name="Kosugi Y."/>
            <person name="Izuno A."/>
            <person name="Isagi Y."/>
            <person name="Lee S.L."/>
            <person name="Shimizu K.K."/>
        </authorList>
    </citation>
    <scope>NUCLEOTIDE SEQUENCE [LARGE SCALE GENOMIC DNA]</scope>
    <source>
        <strain evidence="3">214</strain>
    </source>
</reference>
<evidence type="ECO:0000313" key="4">
    <source>
        <dbReference type="Proteomes" id="UP001054252"/>
    </source>
</evidence>
<feature type="region of interest" description="Disordered" evidence="1">
    <location>
        <begin position="61"/>
        <end position="96"/>
    </location>
</feature>
<keyword evidence="2" id="KW-0732">Signal</keyword>
<protein>
    <submittedName>
        <fullName evidence="3">Uncharacterized protein</fullName>
    </submittedName>
</protein>
<dbReference type="AlphaFoldDB" id="A0AAV5KTK5"/>
<name>A0AAV5KTK5_9ROSI</name>
<gene>
    <name evidence="3" type="ORF">SLEP1_g36954</name>
</gene>
<accession>A0AAV5KTK5</accession>
<dbReference type="Proteomes" id="UP001054252">
    <property type="component" value="Unassembled WGS sequence"/>
</dbReference>
<feature type="chain" id="PRO_5043865178" evidence="2">
    <location>
        <begin position="24"/>
        <end position="151"/>
    </location>
</feature>
<dbReference type="PANTHER" id="PTHR34377">
    <property type="entry name" value="TETRATRICOPEPTIDE REPEAT (TPR)-LIKE SUPERFAMILY PROTEIN"/>
    <property type="match status" value="1"/>
</dbReference>
<organism evidence="3 4">
    <name type="scientific">Rubroshorea leprosula</name>
    <dbReference type="NCBI Taxonomy" id="152421"/>
    <lineage>
        <taxon>Eukaryota</taxon>
        <taxon>Viridiplantae</taxon>
        <taxon>Streptophyta</taxon>
        <taxon>Embryophyta</taxon>
        <taxon>Tracheophyta</taxon>
        <taxon>Spermatophyta</taxon>
        <taxon>Magnoliopsida</taxon>
        <taxon>eudicotyledons</taxon>
        <taxon>Gunneridae</taxon>
        <taxon>Pentapetalae</taxon>
        <taxon>rosids</taxon>
        <taxon>malvids</taxon>
        <taxon>Malvales</taxon>
        <taxon>Dipterocarpaceae</taxon>
        <taxon>Rubroshorea</taxon>
    </lineage>
</organism>
<dbReference type="EMBL" id="BPVZ01000077">
    <property type="protein sequence ID" value="GKV27830.1"/>
    <property type="molecule type" value="Genomic_DNA"/>
</dbReference>
<feature type="signal peptide" evidence="2">
    <location>
        <begin position="1"/>
        <end position="23"/>
    </location>
</feature>
<feature type="compositionally biased region" description="Basic residues" evidence="1">
    <location>
        <begin position="73"/>
        <end position="95"/>
    </location>
</feature>
<keyword evidence="4" id="KW-1185">Reference proteome</keyword>